<evidence type="ECO:0000313" key="2">
    <source>
        <dbReference type="Proteomes" id="UP001055879"/>
    </source>
</evidence>
<reference evidence="1 2" key="2">
    <citation type="journal article" date="2022" name="Mol. Ecol. Resour.">
        <title>The genomes of chicory, endive, great burdock and yacon provide insights into Asteraceae paleo-polyploidization history and plant inulin production.</title>
        <authorList>
            <person name="Fan W."/>
            <person name="Wang S."/>
            <person name="Wang H."/>
            <person name="Wang A."/>
            <person name="Jiang F."/>
            <person name="Liu H."/>
            <person name="Zhao H."/>
            <person name="Xu D."/>
            <person name="Zhang Y."/>
        </authorList>
    </citation>
    <scope>NUCLEOTIDE SEQUENCE [LARGE SCALE GENOMIC DNA]</scope>
    <source>
        <strain evidence="2">cv. Niubang</strain>
    </source>
</reference>
<protein>
    <submittedName>
        <fullName evidence="1">Uncharacterized protein</fullName>
    </submittedName>
</protein>
<comment type="caution">
    <text evidence="1">The sequence shown here is derived from an EMBL/GenBank/DDBJ whole genome shotgun (WGS) entry which is preliminary data.</text>
</comment>
<accession>A0ACB9EHQ9</accession>
<gene>
    <name evidence="1" type="ORF">L6452_06094</name>
</gene>
<sequence length="97" mass="10841">MSPPNLIPPRILLHSDMDGSLGAGQPQPQQQQPPAKVVERLNPVVQQQLNLESVKTRAINLFKAISRILEDFDLIARTNSVPKCKDSQFRKMDIIGI</sequence>
<dbReference type="Proteomes" id="UP001055879">
    <property type="component" value="Linkage Group LG02"/>
</dbReference>
<evidence type="ECO:0000313" key="1">
    <source>
        <dbReference type="EMBL" id="KAI3758529.1"/>
    </source>
</evidence>
<proteinExistence type="predicted"/>
<keyword evidence="2" id="KW-1185">Reference proteome</keyword>
<dbReference type="EMBL" id="CM042048">
    <property type="protein sequence ID" value="KAI3758529.1"/>
    <property type="molecule type" value="Genomic_DNA"/>
</dbReference>
<reference evidence="2" key="1">
    <citation type="journal article" date="2022" name="Mol. Ecol. Resour.">
        <title>The genomes of chicory, endive, great burdock and yacon provide insights into Asteraceae palaeo-polyploidization history and plant inulin production.</title>
        <authorList>
            <person name="Fan W."/>
            <person name="Wang S."/>
            <person name="Wang H."/>
            <person name="Wang A."/>
            <person name="Jiang F."/>
            <person name="Liu H."/>
            <person name="Zhao H."/>
            <person name="Xu D."/>
            <person name="Zhang Y."/>
        </authorList>
    </citation>
    <scope>NUCLEOTIDE SEQUENCE [LARGE SCALE GENOMIC DNA]</scope>
    <source>
        <strain evidence="2">cv. Niubang</strain>
    </source>
</reference>
<organism evidence="1 2">
    <name type="scientific">Arctium lappa</name>
    <name type="common">Greater burdock</name>
    <name type="synonym">Lappa major</name>
    <dbReference type="NCBI Taxonomy" id="4217"/>
    <lineage>
        <taxon>Eukaryota</taxon>
        <taxon>Viridiplantae</taxon>
        <taxon>Streptophyta</taxon>
        <taxon>Embryophyta</taxon>
        <taxon>Tracheophyta</taxon>
        <taxon>Spermatophyta</taxon>
        <taxon>Magnoliopsida</taxon>
        <taxon>eudicotyledons</taxon>
        <taxon>Gunneridae</taxon>
        <taxon>Pentapetalae</taxon>
        <taxon>asterids</taxon>
        <taxon>campanulids</taxon>
        <taxon>Asterales</taxon>
        <taxon>Asteraceae</taxon>
        <taxon>Carduoideae</taxon>
        <taxon>Cardueae</taxon>
        <taxon>Arctiinae</taxon>
        <taxon>Arctium</taxon>
    </lineage>
</organism>
<name>A0ACB9EHQ9_ARCLA</name>